<accession>A0A4V3UY49</accession>
<reference evidence="1 2" key="1">
    <citation type="submission" date="2019-04" db="EMBL/GenBank/DDBJ databases">
        <title>Draft genome sequence of Robertkochia marina CC-AMO-30D.</title>
        <authorList>
            <person name="Hameed A."/>
            <person name="Lin S.-Y."/>
            <person name="Shahina M."/>
            <person name="Lai W.-A."/>
            <person name="Young C.-C."/>
        </authorList>
    </citation>
    <scope>NUCLEOTIDE SEQUENCE [LARGE SCALE GENOMIC DNA]</scope>
    <source>
        <strain evidence="1 2">CC-AMO-30D</strain>
    </source>
</reference>
<evidence type="ECO:0000313" key="2">
    <source>
        <dbReference type="Proteomes" id="UP000305939"/>
    </source>
</evidence>
<proteinExistence type="predicted"/>
<protein>
    <submittedName>
        <fullName evidence="1">Uncharacterized protein</fullName>
    </submittedName>
</protein>
<dbReference type="Proteomes" id="UP000305939">
    <property type="component" value="Unassembled WGS sequence"/>
</dbReference>
<dbReference type="AlphaFoldDB" id="A0A4V3UY49"/>
<keyword evidence="2" id="KW-1185">Reference proteome</keyword>
<dbReference type="RefSeq" id="WP_136335841.1">
    <property type="nucleotide sequence ID" value="NZ_QXMP01000008.1"/>
</dbReference>
<dbReference type="EMBL" id="SSMC01000002">
    <property type="protein sequence ID" value="THD67636.1"/>
    <property type="molecule type" value="Genomic_DNA"/>
</dbReference>
<evidence type="ECO:0000313" key="1">
    <source>
        <dbReference type="EMBL" id="THD67636.1"/>
    </source>
</evidence>
<sequence>MNLTLIIISIVVLGVFSFNQYIRYKRFKAVNNLKIIYDRMEMYFVRKEIILNNDYIAFLKSFKNLSVNPEYLDIQVLMANKMMLEKKGMLVDGAKKFDETLESLGKDFMPIFQEFDNNTTEIIKLSLVKPDFLFFISQLVFKKWLKSKKDAIQSIKSDLKYAFANDEAISYSGMGLEYC</sequence>
<dbReference type="OrthoDB" id="9976117at2"/>
<name>A0A4V3UY49_9FLAO</name>
<gene>
    <name evidence="1" type="ORF">E7Z59_08230</name>
</gene>
<comment type="caution">
    <text evidence="1">The sequence shown here is derived from an EMBL/GenBank/DDBJ whole genome shotgun (WGS) entry which is preliminary data.</text>
</comment>
<organism evidence="1 2">
    <name type="scientific">Robertkochia marina</name>
    <dbReference type="NCBI Taxonomy" id="1227945"/>
    <lineage>
        <taxon>Bacteria</taxon>
        <taxon>Pseudomonadati</taxon>
        <taxon>Bacteroidota</taxon>
        <taxon>Flavobacteriia</taxon>
        <taxon>Flavobacteriales</taxon>
        <taxon>Flavobacteriaceae</taxon>
        <taxon>Robertkochia</taxon>
    </lineage>
</organism>